<dbReference type="InterPro" id="IPR041577">
    <property type="entry name" value="RT_RNaseH_2"/>
</dbReference>
<sequence>MELDTGSALSIISHKDYVSTFPNVKLKPTSVMLKTYTGEKISPMGKLKVKVKHGKDKQKLELYVLQSEGVPLFGREWMRSIQLNWQSIKAMRITSKQNRSATDERLRRILTQSAQVFQDGIGTLKHLKAQVVLEENATPKFHKARPVPYAIRPKVEAELQHLEDQGILSKVDWCEWATPIVPVVKRTGAVRICGDFKVTVNPVLHADQYPLPRIDDIFASLAGGERFSKIDLAQAYLQMEMEESSRKYLTINTTKGLYQYNRLVFGISSAPAIWQRAMDQVLQGISGTQCYLDDIIVTGVDDETHLTNLQRVLSRLEEYGLRANKDKCEFFKDSIEYCGHIIDRHGLHKSQDKIDAVLRAPKPENVSQMCSFLGLINYYHKFLPNLSTVLHPLHCLLQLGKKWKWSKDCERAFKTAKQLITSEEVLTHFDPSLPLRLACDASPYGIGAVLSHRMPDGAERPIAFASRSLNAAECNYAQIDREGLSLVWGVKKFNQYLYGKHFTLITDHQPLVSIFNPQKCVPAMAAARLQRWALFLGAHTYTIEFKGTKQHGNADGLSRLPHEPHPVGNMTDPADAFHLTQLESLPVTRAQIQKETNRDPSVSKVYELTLNGWPTHGYPLLPEYSTRRDQLSVCQGCVMWGTRVIVPPKLRSRVLDSLHEGHLGVGLLNPNQVPLDLVLHPGVILREITEHLRDLICSHD</sequence>
<evidence type="ECO:0000256" key="1">
    <source>
        <dbReference type="ARBA" id="ARBA00010879"/>
    </source>
</evidence>
<protein>
    <recommendedName>
        <fullName evidence="2">ribonuclease H</fullName>
        <ecNumber evidence="2">3.1.26.4</ecNumber>
    </recommendedName>
</protein>
<dbReference type="GO" id="GO:0004523">
    <property type="term" value="F:RNA-DNA hybrid ribonuclease activity"/>
    <property type="evidence" value="ECO:0007669"/>
    <property type="project" value="UniProtKB-EC"/>
</dbReference>
<dbReference type="Pfam" id="PF17919">
    <property type="entry name" value="RT_RNaseH_2"/>
    <property type="match status" value="1"/>
</dbReference>
<dbReference type="EC" id="3.1.26.4" evidence="2"/>
<comment type="caution">
    <text evidence="4">The sequence shown here is derived from an EMBL/GenBank/DDBJ whole genome shotgun (WGS) entry which is preliminary data.</text>
</comment>
<proteinExistence type="inferred from homology"/>
<dbReference type="InterPro" id="IPR043128">
    <property type="entry name" value="Rev_trsase/Diguanyl_cyclase"/>
</dbReference>
<dbReference type="Pfam" id="PF00078">
    <property type="entry name" value="RVT_1"/>
    <property type="match status" value="1"/>
</dbReference>
<dbReference type="CDD" id="cd01647">
    <property type="entry name" value="RT_LTR"/>
    <property type="match status" value="1"/>
</dbReference>
<comment type="similarity">
    <text evidence="1">Belongs to the beta type-B retroviral polymerase family. HERV class-II K(HML-2) pol subfamily.</text>
</comment>
<evidence type="ECO:0000313" key="4">
    <source>
        <dbReference type="EMBL" id="KAK0131425.1"/>
    </source>
</evidence>
<dbReference type="Gene3D" id="2.40.70.10">
    <property type="entry name" value="Acid Proteases"/>
    <property type="match status" value="1"/>
</dbReference>
<dbReference type="Proteomes" id="UP001174136">
    <property type="component" value="Unassembled WGS sequence"/>
</dbReference>
<dbReference type="InterPro" id="IPR043502">
    <property type="entry name" value="DNA/RNA_pol_sf"/>
</dbReference>
<feature type="domain" description="Reverse transcriptase" evidence="3">
    <location>
        <begin position="164"/>
        <end position="342"/>
    </location>
</feature>
<dbReference type="AlphaFoldDB" id="A0AA47M0J4"/>
<dbReference type="PANTHER" id="PTHR37984:SF14">
    <property type="entry name" value="RIBONUCLEASE H"/>
    <property type="match status" value="1"/>
</dbReference>
<dbReference type="InterPro" id="IPR000477">
    <property type="entry name" value="RT_dom"/>
</dbReference>
<accession>A0AA47M0J4</accession>
<dbReference type="InterPro" id="IPR021109">
    <property type="entry name" value="Peptidase_aspartic_dom_sf"/>
</dbReference>
<dbReference type="Gene3D" id="3.10.10.10">
    <property type="entry name" value="HIV Type 1 Reverse Transcriptase, subunit A, domain 1"/>
    <property type="match status" value="1"/>
</dbReference>
<keyword evidence="5" id="KW-1185">Reference proteome</keyword>
<dbReference type="PROSITE" id="PS50878">
    <property type="entry name" value="RT_POL"/>
    <property type="match status" value="1"/>
</dbReference>
<dbReference type="Gene3D" id="3.10.20.370">
    <property type="match status" value="1"/>
</dbReference>
<dbReference type="Gene3D" id="3.30.70.270">
    <property type="match status" value="2"/>
</dbReference>
<dbReference type="CDD" id="cd09274">
    <property type="entry name" value="RNase_HI_RT_Ty3"/>
    <property type="match status" value="1"/>
</dbReference>
<dbReference type="FunFam" id="3.10.20.370:FF:000001">
    <property type="entry name" value="Retrovirus-related Pol polyprotein from transposon 17.6-like protein"/>
    <property type="match status" value="1"/>
</dbReference>
<dbReference type="SUPFAM" id="SSF56672">
    <property type="entry name" value="DNA/RNA polymerases"/>
    <property type="match status" value="1"/>
</dbReference>
<dbReference type="EMBL" id="JAOPHQ010006545">
    <property type="protein sequence ID" value="KAK0131425.1"/>
    <property type="molecule type" value="Genomic_DNA"/>
</dbReference>
<dbReference type="SUPFAM" id="SSF50630">
    <property type="entry name" value="Acid proteases"/>
    <property type="match status" value="1"/>
</dbReference>
<evidence type="ECO:0000256" key="2">
    <source>
        <dbReference type="ARBA" id="ARBA00012180"/>
    </source>
</evidence>
<evidence type="ECO:0000313" key="5">
    <source>
        <dbReference type="Proteomes" id="UP001174136"/>
    </source>
</evidence>
<gene>
    <name evidence="4" type="primary">pol_147</name>
    <name evidence="4" type="ORF">N1851_033877</name>
</gene>
<evidence type="ECO:0000259" key="3">
    <source>
        <dbReference type="PROSITE" id="PS50878"/>
    </source>
</evidence>
<organism evidence="4 5">
    <name type="scientific">Merluccius polli</name>
    <name type="common">Benguela hake</name>
    <name type="synonym">Merluccius cadenati</name>
    <dbReference type="NCBI Taxonomy" id="89951"/>
    <lineage>
        <taxon>Eukaryota</taxon>
        <taxon>Metazoa</taxon>
        <taxon>Chordata</taxon>
        <taxon>Craniata</taxon>
        <taxon>Vertebrata</taxon>
        <taxon>Euteleostomi</taxon>
        <taxon>Actinopterygii</taxon>
        <taxon>Neopterygii</taxon>
        <taxon>Teleostei</taxon>
        <taxon>Neoteleostei</taxon>
        <taxon>Acanthomorphata</taxon>
        <taxon>Zeiogadaria</taxon>
        <taxon>Gadariae</taxon>
        <taxon>Gadiformes</taxon>
        <taxon>Gadoidei</taxon>
        <taxon>Merlucciidae</taxon>
        <taxon>Merluccius</taxon>
    </lineage>
</organism>
<dbReference type="PANTHER" id="PTHR37984">
    <property type="entry name" value="PROTEIN CBG26694"/>
    <property type="match status" value="1"/>
</dbReference>
<reference evidence="4" key="1">
    <citation type="journal article" date="2023" name="Front. Mar. Sci.">
        <title>A new Merluccius polli reference genome to investigate the effects of global change in West African waters.</title>
        <authorList>
            <person name="Mateo J.L."/>
            <person name="Blanco-Fernandez C."/>
            <person name="Garcia-Vazquez E."/>
            <person name="Machado-Schiaffino G."/>
        </authorList>
    </citation>
    <scope>NUCLEOTIDE SEQUENCE</scope>
    <source>
        <strain evidence="4">C29</strain>
        <tissue evidence="4">Fin</tissue>
    </source>
</reference>
<dbReference type="FunFam" id="3.30.70.270:FF:000026">
    <property type="entry name" value="Transposon Ty3-G Gag-Pol polyprotein"/>
    <property type="match status" value="1"/>
</dbReference>
<dbReference type="InterPro" id="IPR050951">
    <property type="entry name" value="Retrovirus_Pol_polyprotein"/>
</dbReference>
<name>A0AA47M0J4_MERPO</name>